<dbReference type="Proteomes" id="UP000000633">
    <property type="component" value="Segment"/>
</dbReference>
<evidence type="ECO:0000313" key="2">
    <source>
        <dbReference type="EMBL" id="ACZ63744.1"/>
    </source>
</evidence>
<dbReference type="KEGG" id="vg:8676578"/>
<gene>
    <name evidence="2" type="primary">gp45</name>
</gene>
<reference evidence="2 3" key="1">
    <citation type="journal article" date="2010" name="J. Bacteriol.">
        <title>Comparative genomics and transduction potential of Enterococcus faecalis temperate bacteriophages.</title>
        <authorList>
            <person name="Yasmin A."/>
            <person name="Kenny J.G."/>
            <person name="Shankar J."/>
            <person name="Darby A.C."/>
            <person name="Hall N."/>
            <person name="Edwards C."/>
            <person name="Horsburgh M.J."/>
        </authorList>
    </citation>
    <scope>NUCLEOTIDE SEQUENCE</scope>
    <source>
        <strain evidence="2">PhiFL1A</strain>
    </source>
</reference>
<evidence type="ECO:0008006" key="4">
    <source>
        <dbReference type="Google" id="ProtNLM"/>
    </source>
</evidence>
<feature type="compositionally biased region" description="Low complexity" evidence="1">
    <location>
        <begin position="309"/>
        <end position="331"/>
    </location>
</feature>
<keyword evidence="3" id="KW-1185">Reference proteome</keyword>
<sequence>MKNMSKTNKERLLKMDLQLFAAEPDLTKMDDLGEIKSIDFVNRFEAGIKELLELLGVTRLEPLSKDMKIQMYKWTSSLKDGNIAEGDDIPLSKVSRAKGKSFTVTFNKWRRAVTAEAIARHGASIAIDQSDEKLLRQIQGGIKSQFVNFLGTAPTKIQAEGLQKALAQSWGKLSTFEEFDGAQFVSFVNPMDVATYLGDTKVLADASNVFGMTLLKNFLGATNVIVLNAIPEGKVYSTAVDNIVLAYLDMKASDLGDIFVDFVDETGFISATRGRTLRNATFESLFMNALTLFPEIPEGVVEATISGETTTTTKPTTTTTKPTTTTTTTQG</sequence>
<feature type="region of interest" description="Disordered" evidence="1">
    <location>
        <begin position="307"/>
        <end position="331"/>
    </location>
</feature>
<protein>
    <recommendedName>
        <fullName evidence="4">Phage capsid protein</fullName>
    </recommendedName>
</protein>
<proteinExistence type="predicted"/>
<evidence type="ECO:0000313" key="3">
    <source>
        <dbReference type="Proteomes" id="UP000000633"/>
    </source>
</evidence>
<dbReference type="EMBL" id="GQ478081">
    <property type="protein sequence ID" value="ACZ63744.1"/>
    <property type="molecule type" value="Genomic_DNA"/>
</dbReference>
<accession>D2IYW7</accession>
<evidence type="ECO:0000256" key="1">
    <source>
        <dbReference type="SAM" id="MobiDB-lite"/>
    </source>
</evidence>
<organism evidence="2 3">
    <name type="scientific">Enterococcus phage phiFL1A</name>
    <dbReference type="NCBI Taxonomy" id="673832"/>
    <lineage>
        <taxon>Viruses</taxon>
        <taxon>Duplodnaviria</taxon>
        <taxon>Heunggongvirae</taxon>
        <taxon>Uroviricota</taxon>
        <taxon>Caudoviricetes</taxon>
        <taxon>Phifelvirus</taxon>
        <taxon>Phifelvirus FL1</taxon>
    </lineage>
</organism>
<name>D2IYW7_9CAUD</name>
<dbReference type="RefSeq" id="YP_003347502.1">
    <property type="nucleotide sequence ID" value="NC_013646.1"/>
</dbReference>
<dbReference type="GeneID" id="8676578"/>
<dbReference type="OrthoDB" id="10949at10239"/>